<sequence>MALSVDQAAAWMAKAAQLIEADADRLTDLDRQIGDADHGLNVRRGFREVATLDAADYPDAAAYLKKVGMTLVSKVGGASGPLYGTFFLRFAQALTGEGAGVVEALGAGIGGIQARGKAEAGEKTMLEALLPAYEAAQAHAGERMWDAVVAAAERGAEASVDMVATKGRASYLGERSRGTMDPGAASAVLILRAAREAMGA</sequence>
<accession>A0A8I0KRI7</accession>
<gene>
    <name evidence="4" type="primary">dhaL</name>
    <name evidence="4" type="ORF">H8R10_04300</name>
</gene>
<dbReference type="SUPFAM" id="SSF101473">
    <property type="entry name" value="DhaL-like"/>
    <property type="match status" value="1"/>
</dbReference>
<dbReference type="NCBIfam" id="TIGR02365">
    <property type="entry name" value="dha_L_ycgS"/>
    <property type="match status" value="1"/>
</dbReference>
<evidence type="ECO:0000313" key="5">
    <source>
        <dbReference type="Proteomes" id="UP000627538"/>
    </source>
</evidence>
<dbReference type="AlphaFoldDB" id="A0A8I0KRI7"/>
<dbReference type="EMBL" id="JACRUO010000001">
    <property type="protein sequence ID" value="MBD3689452.1"/>
    <property type="molecule type" value="Genomic_DNA"/>
</dbReference>
<keyword evidence="1" id="KW-0808">Transferase</keyword>
<dbReference type="Gene3D" id="1.25.40.340">
    <property type="match status" value="1"/>
</dbReference>
<proteinExistence type="predicted"/>
<dbReference type="Pfam" id="PF02734">
    <property type="entry name" value="Dak2"/>
    <property type="match status" value="1"/>
</dbReference>
<comment type="caution">
    <text evidence="4">The sequence shown here is derived from an EMBL/GenBank/DDBJ whole genome shotgun (WGS) entry which is preliminary data.</text>
</comment>
<name>A0A8I0KRI7_9ACTO</name>
<dbReference type="PANTHER" id="PTHR28629">
    <property type="entry name" value="TRIOKINASE/FMN CYCLASE"/>
    <property type="match status" value="1"/>
</dbReference>
<keyword evidence="2 4" id="KW-0418">Kinase</keyword>
<dbReference type="RefSeq" id="WP_191071498.1">
    <property type="nucleotide sequence ID" value="NZ_CP060506.1"/>
</dbReference>
<dbReference type="GO" id="GO:0005829">
    <property type="term" value="C:cytosol"/>
    <property type="evidence" value="ECO:0007669"/>
    <property type="project" value="TreeGrafter"/>
</dbReference>
<dbReference type="InterPro" id="IPR012737">
    <property type="entry name" value="DhaK_L_YcgS"/>
</dbReference>
<dbReference type="PANTHER" id="PTHR28629:SF4">
    <property type="entry name" value="TRIOKINASE_FMN CYCLASE"/>
    <property type="match status" value="1"/>
</dbReference>
<evidence type="ECO:0000256" key="1">
    <source>
        <dbReference type="ARBA" id="ARBA00022679"/>
    </source>
</evidence>
<evidence type="ECO:0000313" key="4">
    <source>
        <dbReference type="EMBL" id="MBD3689452.1"/>
    </source>
</evidence>
<evidence type="ECO:0000256" key="2">
    <source>
        <dbReference type="ARBA" id="ARBA00022777"/>
    </source>
</evidence>
<dbReference type="GO" id="GO:0004371">
    <property type="term" value="F:glycerone kinase activity"/>
    <property type="evidence" value="ECO:0007669"/>
    <property type="project" value="InterPro"/>
</dbReference>
<feature type="domain" description="DhaL" evidence="3">
    <location>
        <begin position="6"/>
        <end position="196"/>
    </location>
</feature>
<evidence type="ECO:0000259" key="3">
    <source>
        <dbReference type="PROSITE" id="PS51480"/>
    </source>
</evidence>
<keyword evidence="5" id="KW-1185">Reference proteome</keyword>
<dbReference type="FunFam" id="1.25.40.340:FF:000002">
    <property type="entry name" value="Dihydroxyacetone kinase, L subunit"/>
    <property type="match status" value="1"/>
</dbReference>
<dbReference type="GO" id="GO:0019563">
    <property type="term" value="P:glycerol catabolic process"/>
    <property type="evidence" value="ECO:0007669"/>
    <property type="project" value="TreeGrafter"/>
</dbReference>
<dbReference type="PROSITE" id="PS51480">
    <property type="entry name" value="DHAL"/>
    <property type="match status" value="1"/>
</dbReference>
<dbReference type="InterPro" id="IPR036117">
    <property type="entry name" value="DhaL_dom_sf"/>
</dbReference>
<dbReference type="InterPro" id="IPR004007">
    <property type="entry name" value="DhaL_dom"/>
</dbReference>
<dbReference type="Proteomes" id="UP000627538">
    <property type="component" value="Unassembled WGS sequence"/>
</dbReference>
<reference evidence="4 5" key="1">
    <citation type="submission" date="2020-08" db="EMBL/GenBank/DDBJ databases">
        <title>Winkia gen. nov., sp. nov., isolated from faeces of the Anser albifrons in China.</title>
        <authorList>
            <person name="Liu Q."/>
        </authorList>
    </citation>
    <scope>NUCLEOTIDE SEQUENCE [LARGE SCALE GENOMIC DNA]</scope>
    <source>
        <strain evidence="4 5">C62</strain>
    </source>
</reference>
<protein>
    <submittedName>
        <fullName evidence="4">Dihydroxyacetone kinase subunit L</fullName>
    </submittedName>
</protein>
<dbReference type="SMART" id="SM01120">
    <property type="entry name" value="Dak2"/>
    <property type="match status" value="1"/>
</dbReference>
<dbReference type="InterPro" id="IPR050861">
    <property type="entry name" value="Dihydroxyacetone_Kinase"/>
</dbReference>
<organism evidence="4 5">
    <name type="scientific">Nanchangia anserum</name>
    <dbReference type="NCBI Taxonomy" id="2692125"/>
    <lineage>
        <taxon>Bacteria</taxon>
        <taxon>Bacillati</taxon>
        <taxon>Actinomycetota</taxon>
        <taxon>Actinomycetes</taxon>
        <taxon>Actinomycetales</taxon>
        <taxon>Actinomycetaceae</taxon>
        <taxon>Nanchangia</taxon>
    </lineage>
</organism>